<keyword evidence="3" id="KW-1185">Reference proteome</keyword>
<accession>D5C2B8</accession>
<gene>
    <name evidence="2" type="ordered locus">Nhal_1647</name>
</gene>
<dbReference type="InterPro" id="IPR003489">
    <property type="entry name" value="RHF/RaiA"/>
</dbReference>
<dbReference type="InterPro" id="IPR011129">
    <property type="entry name" value="CSD"/>
</dbReference>
<protein>
    <submittedName>
        <fullName evidence="2">Cold-shock protein DNA-binding protein</fullName>
    </submittedName>
</protein>
<dbReference type="Gene3D" id="3.30.160.100">
    <property type="entry name" value="Ribosome hibernation promotion factor-like"/>
    <property type="match status" value="1"/>
</dbReference>
<dbReference type="OrthoDB" id="9782252at2"/>
<dbReference type="SUPFAM" id="SSF50249">
    <property type="entry name" value="Nucleic acid-binding proteins"/>
    <property type="match status" value="1"/>
</dbReference>
<evidence type="ECO:0000313" key="3">
    <source>
        <dbReference type="Proteomes" id="UP000001844"/>
    </source>
</evidence>
<dbReference type="SUPFAM" id="SSF69754">
    <property type="entry name" value="Ribosome binding protein Y (YfiA homologue)"/>
    <property type="match status" value="1"/>
</dbReference>
<name>D5C2B8_NITHN</name>
<dbReference type="Pfam" id="PF02482">
    <property type="entry name" value="Ribosomal_S30AE"/>
    <property type="match status" value="1"/>
</dbReference>
<sequence length="188" mass="21865">MKLPLEITFRNMEPSEALEANVREHAGKLDQFYDRIMSCRVVVEQDHKHHRQGNLYHVRIDLTVPGKELVVSREPEKHQAYEDVYVAVRDAFRTMHRQLKEYAQRQRRQEKHHEAPPHGRIAALFPAEGYGIIEASNGEEIYFHRNSVLDGDFEQLEVGNEVRFHQEQGEKGPQASTVKLVGKHHIAE</sequence>
<reference evidence="3" key="1">
    <citation type="submission" date="2010-04" db="EMBL/GenBank/DDBJ databases">
        <title>Complete genome sequence of Nitrosococcus halophilus Nc4, a salt-adapted, aerobic obligate ammonia-oxidizing sulfur purple bacterium.</title>
        <authorList>
            <consortium name="US DOE Joint Genome Institute"/>
            <person name="Campbell M.A."/>
            <person name="Malfatti S.A."/>
            <person name="Chain P.S.G."/>
            <person name="Heidelberg J.F."/>
            <person name="Ward B.B."/>
            <person name="Klotz M.G."/>
        </authorList>
    </citation>
    <scope>NUCLEOTIDE SEQUENCE [LARGE SCALE GENOMIC DNA]</scope>
    <source>
        <strain evidence="3">Nc4</strain>
    </source>
</reference>
<dbReference type="EMBL" id="CP001798">
    <property type="protein sequence ID" value="ADE14777.1"/>
    <property type="molecule type" value="Genomic_DNA"/>
</dbReference>
<dbReference type="InterPro" id="IPR002059">
    <property type="entry name" value="CSP_DNA-bd"/>
</dbReference>
<keyword evidence="2" id="KW-0238">DNA-binding</keyword>
<dbReference type="PROSITE" id="PS51857">
    <property type="entry name" value="CSD_2"/>
    <property type="match status" value="1"/>
</dbReference>
<dbReference type="GO" id="GO:0005829">
    <property type="term" value="C:cytosol"/>
    <property type="evidence" value="ECO:0007669"/>
    <property type="project" value="UniProtKB-ARBA"/>
</dbReference>
<proteinExistence type="predicted"/>
<dbReference type="Gene3D" id="2.40.50.140">
    <property type="entry name" value="Nucleic acid-binding proteins"/>
    <property type="match status" value="1"/>
</dbReference>
<dbReference type="InterPro" id="IPR036567">
    <property type="entry name" value="RHF-like"/>
</dbReference>
<dbReference type="eggNOG" id="COG1278">
    <property type="taxonomic scope" value="Bacteria"/>
</dbReference>
<dbReference type="RefSeq" id="WP_013032664.1">
    <property type="nucleotide sequence ID" value="NC_013960.1"/>
</dbReference>
<dbReference type="HOGENOM" id="CLU_127074_0_0_6"/>
<dbReference type="Proteomes" id="UP000001844">
    <property type="component" value="Chromosome"/>
</dbReference>
<dbReference type="STRING" id="472759.Nhal_1647"/>
<evidence type="ECO:0000313" key="2">
    <source>
        <dbReference type="EMBL" id="ADE14777.1"/>
    </source>
</evidence>
<dbReference type="Pfam" id="PF00313">
    <property type="entry name" value="CSD"/>
    <property type="match status" value="1"/>
</dbReference>
<dbReference type="InterPro" id="IPR012340">
    <property type="entry name" value="NA-bd_OB-fold"/>
</dbReference>
<dbReference type="KEGG" id="nhl:Nhal_1647"/>
<dbReference type="SMART" id="SM00357">
    <property type="entry name" value="CSP"/>
    <property type="match status" value="1"/>
</dbReference>
<dbReference type="GO" id="GO:0003677">
    <property type="term" value="F:DNA binding"/>
    <property type="evidence" value="ECO:0007669"/>
    <property type="project" value="UniProtKB-KW"/>
</dbReference>
<dbReference type="AlphaFoldDB" id="D5C2B8"/>
<evidence type="ECO:0000259" key="1">
    <source>
        <dbReference type="PROSITE" id="PS51857"/>
    </source>
</evidence>
<organism evidence="2 3">
    <name type="scientific">Nitrosococcus halophilus (strain Nc4)</name>
    <dbReference type="NCBI Taxonomy" id="472759"/>
    <lineage>
        <taxon>Bacteria</taxon>
        <taxon>Pseudomonadati</taxon>
        <taxon>Pseudomonadota</taxon>
        <taxon>Gammaproteobacteria</taxon>
        <taxon>Chromatiales</taxon>
        <taxon>Chromatiaceae</taxon>
        <taxon>Nitrosococcus</taxon>
    </lineage>
</organism>
<dbReference type="CDD" id="cd00552">
    <property type="entry name" value="RaiA"/>
    <property type="match status" value="1"/>
</dbReference>
<feature type="domain" description="CSD" evidence="1">
    <location>
        <begin position="116"/>
        <end position="180"/>
    </location>
</feature>